<feature type="binding site" evidence="3">
    <location>
        <position position="319"/>
    </location>
    <ligand>
        <name>phosphoenolpyruvate</name>
        <dbReference type="ChEBI" id="CHEBI:58702"/>
    </ligand>
</feature>
<feature type="binding site" evidence="3">
    <location>
        <position position="68"/>
    </location>
    <ligand>
        <name>Mn(2+)</name>
        <dbReference type="ChEBI" id="CHEBI:29035"/>
    </ligand>
</feature>
<name>A0A6N4E554_9GAMM</name>
<gene>
    <name evidence="5" type="ORF">C3L24_02200</name>
</gene>
<dbReference type="Proteomes" id="UP000250928">
    <property type="component" value="Unassembled WGS sequence"/>
</dbReference>
<feature type="binding site" evidence="3">
    <location>
        <position position="351"/>
    </location>
    <ligand>
        <name>Mn(2+)</name>
        <dbReference type="ChEBI" id="CHEBI:29035"/>
    </ligand>
</feature>
<evidence type="ECO:0000256" key="2">
    <source>
        <dbReference type="ARBA" id="ARBA00022679"/>
    </source>
</evidence>
<reference evidence="5 6" key="1">
    <citation type="submission" date="2018-01" db="EMBL/GenBank/DDBJ databases">
        <title>Novel co-symbiosis in the lucinid bivalve Phacoides pectinatus.</title>
        <authorList>
            <person name="Lim S.J."/>
            <person name="Davis B.G."/>
            <person name="Gill D.E."/>
            <person name="Engel A.S."/>
            <person name="Anderson L.C."/>
            <person name="Campbell B.J."/>
        </authorList>
    </citation>
    <scope>NUCLEOTIDE SEQUENCE [LARGE SCALE GENOMIC DNA]</scope>
    <source>
        <strain evidence="5">N3_P5</strain>
    </source>
</reference>
<comment type="caution">
    <text evidence="5">The sequence shown here is derived from an EMBL/GenBank/DDBJ whole genome shotgun (WGS) entry which is preliminary data.</text>
</comment>
<dbReference type="EC" id="2.5.1.54" evidence="4"/>
<feature type="binding site" evidence="3">
    <location>
        <position position="393"/>
    </location>
    <ligand>
        <name>Mn(2+)</name>
        <dbReference type="ChEBI" id="CHEBI:29035"/>
    </ligand>
</feature>
<keyword evidence="3" id="KW-0464">Manganese</keyword>
<feature type="binding site" evidence="3">
    <location>
        <position position="423"/>
    </location>
    <ligand>
        <name>Mn(2+)</name>
        <dbReference type="ChEBI" id="CHEBI:29035"/>
    </ligand>
</feature>
<dbReference type="PANTHER" id="PTHR21337:SF0">
    <property type="entry name" value="PHOSPHO-2-DEHYDRO-3-DEOXYHEPTONATE ALDOLASE"/>
    <property type="match status" value="1"/>
</dbReference>
<organism evidence="5 6">
    <name type="scientific">Candidatus Sedimenticola endophacoides</name>
    <dbReference type="NCBI Taxonomy" id="2548426"/>
    <lineage>
        <taxon>Bacteria</taxon>
        <taxon>Pseudomonadati</taxon>
        <taxon>Pseudomonadota</taxon>
        <taxon>Gammaproteobacteria</taxon>
        <taxon>Chromatiales</taxon>
        <taxon>Sedimenticolaceae</taxon>
        <taxon>Sedimenticola</taxon>
    </lineage>
</organism>
<feature type="binding site" evidence="3">
    <location>
        <position position="107"/>
    </location>
    <ligand>
        <name>phosphoenolpyruvate</name>
        <dbReference type="ChEBI" id="CHEBI:58702"/>
    </ligand>
</feature>
<dbReference type="PANTHER" id="PTHR21337">
    <property type="entry name" value="PHOSPHO-2-DEHYDRO-3-DEOXYHEPTONATE ALDOLASE 1, 2"/>
    <property type="match status" value="1"/>
</dbReference>
<sequence length="452" mass="50192">MSDWSPTSWQKKPASQQASYPSAQALDEVIHELSQLPPLVTSWEIEELKRQLAAAARGEAFLLQGGDCAENFSDCNAPIITNKLKILLQMSLVLIHGLEKRVIRVGRIAGQYAKPRSADTESRDGVTLPSYRGDLINGLAFNPGARTPDPVRLLRGYGRAAMTLNYIRSLSDCGFADLHHPENWDLAFMSHSTQERSYRRIVGDLSHSLRFMEILGGARNQELNRVQFFTSHEGLHLHYEQALTRRVPNRDGHYNLAAHLPWIGFRTAALEGAHVEYFSGIRNPVGVKVGAGMPGSYLQELVERLNPTDEAGKLVLIHRFGAAGVERGLPPLIDAVRRSGRQVLWVCDPMHGNTEATGSGYKTRRFGNILDELSRSFDIHEAQGSILGGVHFELTGDDVTECIGGARGLDEAGLERAYKTQVDPRLNYEQALEMAMAIVDKALNRPLREARR</sequence>
<evidence type="ECO:0000256" key="3">
    <source>
        <dbReference type="PIRSR" id="PIRSR602480-1"/>
    </source>
</evidence>
<dbReference type="EMBL" id="PQCO01000102">
    <property type="protein sequence ID" value="PUE04972.1"/>
    <property type="molecule type" value="Genomic_DNA"/>
</dbReference>
<comment type="similarity">
    <text evidence="1 4">Belongs to the class-II DAHP synthase family.</text>
</comment>
<comment type="cofactor">
    <cofactor evidence="3">
        <name>Mn(2+)</name>
        <dbReference type="ChEBI" id="CHEBI:29035"/>
    </cofactor>
    <cofactor evidence="3">
        <name>Co(2+)</name>
        <dbReference type="ChEBI" id="CHEBI:48828"/>
    </cofactor>
    <cofactor evidence="3">
        <name>Cd(2+)</name>
        <dbReference type="ChEBI" id="CHEBI:48775"/>
    </cofactor>
    <text evidence="3">Binds 1 divalent cation per subunit. The enzyme is active with manganese, cobalt or cadmium ions.</text>
</comment>
<evidence type="ECO:0000313" key="5">
    <source>
        <dbReference type="EMBL" id="PUE04972.1"/>
    </source>
</evidence>
<keyword evidence="2 4" id="KW-0808">Transferase</keyword>
<dbReference type="GO" id="GO:0009073">
    <property type="term" value="P:aromatic amino acid family biosynthetic process"/>
    <property type="evidence" value="ECO:0007669"/>
    <property type="project" value="InterPro"/>
</dbReference>
<dbReference type="Gene3D" id="3.20.20.70">
    <property type="entry name" value="Aldolase class I"/>
    <property type="match status" value="1"/>
</dbReference>
<evidence type="ECO:0000256" key="4">
    <source>
        <dbReference type="RuleBase" id="RU363071"/>
    </source>
</evidence>
<evidence type="ECO:0000313" key="6">
    <source>
        <dbReference type="Proteomes" id="UP000250928"/>
    </source>
</evidence>
<accession>A0A6N4E554</accession>
<dbReference type="Pfam" id="PF01474">
    <property type="entry name" value="DAHP_synth_2"/>
    <property type="match status" value="1"/>
</dbReference>
<comment type="catalytic activity">
    <reaction evidence="4">
        <text>D-erythrose 4-phosphate + phosphoenolpyruvate + H2O = 7-phospho-2-dehydro-3-deoxy-D-arabino-heptonate + phosphate</text>
        <dbReference type="Rhea" id="RHEA:14717"/>
        <dbReference type="ChEBI" id="CHEBI:15377"/>
        <dbReference type="ChEBI" id="CHEBI:16897"/>
        <dbReference type="ChEBI" id="CHEBI:43474"/>
        <dbReference type="ChEBI" id="CHEBI:58394"/>
        <dbReference type="ChEBI" id="CHEBI:58702"/>
        <dbReference type="EC" id="2.5.1.54"/>
    </reaction>
</comment>
<keyword evidence="3" id="KW-0170">Cobalt</keyword>
<dbReference type="AlphaFoldDB" id="A0A6N4E554"/>
<feature type="binding site" evidence="3">
    <location>
        <position position="288"/>
    </location>
    <ligand>
        <name>phosphoenolpyruvate</name>
        <dbReference type="ChEBI" id="CHEBI:58702"/>
    </ligand>
</feature>
<dbReference type="NCBIfam" id="TIGR01358">
    <property type="entry name" value="DAHP_synth_II"/>
    <property type="match status" value="1"/>
</dbReference>
<evidence type="ECO:0000256" key="1">
    <source>
        <dbReference type="ARBA" id="ARBA00008911"/>
    </source>
</evidence>
<protein>
    <recommendedName>
        <fullName evidence="4">Phospho-2-dehydro-3-deoxyheptonate aldolase</fullName>
        <ecNumber evidence="4">2.5.1.54</ecNumber>
    </recommendedName>
</protein>
<dbReference type="SUPFAM" id="SSF51569">
    <property type="entry name" value="Aldolase"/>
    <property type="match status" value="1"/>
</dbReference>
<dbReference type="InterPro" id="IPR013785">
    <property type="entry name" value="Aldolase_TIM"/>
</dbReference>
<dbReference type="InterPro" id="IPR002480">
    <property type="entry name" value="DAHP_synth_2"/>
</dbReference>
<keyword evidence="3" id="KW-0104">Cadmium</keyword>
<proteinExistence type="inferred from homology"/>
<dbReference type="GO" id="GO:0003849">
    <property type="term" value="F:3-deoxy-7-phosphoheptulonate synthase activity"/>
    <property type="evidence" value="ECO:0007669"/>
    <property type="project" value="UniProtKB-EC"/>
</dbReference>